<reference evidence="3" key="1">
    <citation type="submission" date="2015-09" db="EMBL/GenBank/DDBJ databases">
        <authorList>
            <consortium name="Pathogen Informatics"/>
        </authorList>
    </citation>
    <scope>NUCLEOTIDE SEQUENCE [LARGE SCALE GENOMIC DNA]</scope>
    <source>
        <strain evidence="3">Lake Konstanz</strain>
    </source>
</reference>
<accession>A0A0S4JD27</accession>
<proteinExistence type="predicted"/>
<evidence type="ECO:0000256" key="1">
    <source>
        <dbReference type="SAM" id="MobiDB-lite"/>
    </source>
</evidence>
<feature type="compositionally biased region" description="Basic residues" evidence="1">
    <location>
        <begin position="282"/>
        <end position="292"/>
    </location>
</feature>
<protein>
    <submittedName>
        <fullName evidence="2">Uncharacterized protein</fullName>
    </submittedName>
</protein>
<feature type="region of interest" description="Disordered" evidence="1">
    <location>
        <begin position="135"/>
        <end position="180"/>
    </location>
</feature>
<dbReference type="AlphaFoldDB" id="A0A0S4JD27"/>
<sequence length="328" mass="35539">MAAPHSTSSEDNSLRVLHKLLTAQHTRCEAHRLWARALEETLSGQLSMTTYGAKMNTLIAAMANTSAQFREVRDAVPTTDNAPRKTLPSVVKQWATGVQLLEKELYDATVTLQRISLTHAAARCETTTYSLSADVANSSSTATQDDDKIASSSSSSSPPPPQQQQRRGDNNVVKGSSDSPSPLVGYAPHCVDCSIAGLVASLHRGTAASSTAAPTSAPALLDDDKIPAPVIVGTWHTTDDRNQFLFPAGHDGESIDGSLQEGGNHPNDCDDDDDDDMQATRQPHHHHHHKTSAHNCRVASEECNKLRSVFLPKKKKRDEVRRNITQTK</sequence>
<gene>
    <name evidence="2" type="ORF">BSAL_91965</name>
</gene>
<dbReference type="EMBL" id="CYKH01001259">
    <property type="protein sequence ID" value="CUG86205.1"/>
    <property type="molecule type" value="Genomic_DNA"/>
</dbReference>
<dbReference type="VEuPathDB" id="TriTrypDB:BSAL_91965"/>
<evidence type="ECO:0000313" key="2">
    <source>
        <dbReference type="EMBL" id="CUG86205.1"/>
    </source>
</evidence>
<dbReference type="Proteomes" id="UP000051952">
    <property type="component" value="Unassembled WGS sequence"/>
</dbReference>
<keyword evidence="3" id="KW-1185">Reference proteome</keyword>
<dbReference type="InterPro" id="IPR039491">
    <property type="entry name" value="REX1-B"/>
</dbReference>
<name>A0A0S4JD27_BODSA</name>
<dbReference type="Pfam" id="PF14966">
    <property type="entry name" value="DNA_repr_REX1B"/>
    <property type="match status" value="1"/>
</dbReference>
<organism evidence="2 3">
    <name type="scientific">Bodo saltans</name>
    <name type="common">Flagellated protozoan</name>
    <dbReference type="NCBI Taxonomy" id="75058"/>
    <lineage>
        <taxon>Eukaryota</taxon>
        <taxon>Discoba</taxon>
        <taxon>Euglenozoa</taxon>
        <taxon>Kinetoplastea</taxon>
        <taxon>Metakinetoplastina</taxon>
        <taxon>Eubodonida</taxon>
        <taxon>Bodonidae</taxon>
        <taxon>Bodo</taxon>
    </lineage>
</organism>
<feature type="region of interest" description="Disordered" evidence="1">
    <location>
        <begin position="247"/>
        <end position="297"/>
    </location>
</feature>
<evidence type="ECO:0000313" key="3">
    <source>
        <dbReference type="Proteomes" id="UP000051952"/>
    </source>
</evidence>